<dbReference type="InterPro" id="IPR044651">
    <property type="entry name" value="OTSB-like"/>
</dbReference>
<dbReference type="EMBL" id="FOAN01000003">
    <property type="protein sequence ID" value="SEL38696.1"/>
    <property type="molecule type" value="Genomic_DNA"/>
</dbReference>
<comment type="pathway">
    <text evidence="1 4">Glycan biosynthesis; trehalose biosynthesis.</text>
</comment>
<dbReference type="InterPro" id="IPR036412">
    <property type="entry name" value="HAD-like_sf"/>
</dbReference>
<dbReference type="UniPathway" id="UPA00299"/>
<keyword evidence="6" id="KW-1185">Reference proteome</keyword>
<protein>
    <recommendedName>
        <fullName evidence="4">Trehalose 6-phosphate phosphatase</fullName>
        <ecNumber evidence="4">3.1.3.12</ecNumber>
    </recommendedName>
</protein>
<dbReference type="PANTHER" id="PTHR43768:SF3">
    <property type="entry name" value="TREHALOSE 6-PHOSPHATE PHOSPHATASE"/>
    <property type="match status" value="1"/>
</dbReference>
<dbReference type="AlphaFoldDB" id="A0A1H7PSY4"/>
<comment type="function">
    <text evidence="4">Removes the phosphate from trehalose 6-phosphate to produce free trehalose.</text>
</comment>
<sequence length="265" mass="27730">MSQMLSPGVAEPPAKAVAVSGQIALFLDFDGTLVEIAPSPEDVRIDRRLPEALDALRQRLGGALALVSGRPVALLDKMMAPYRFDAAGLHGAQIRLGSEDAPVAAPAEALHAALRAMVRFANSNVGVIIEDKRQSIALHWRLAPALADEALALMEGLAAEIGPTMRLQRGKAVAELVPASASKGGAITWLMQQDAYAGRTPVFVGDDVTDEDGFAAVNAASGLSIRIGDGQTCARHRLASPTALRQVLLAAADGGDLTLETFLQN</sequence>
<evidence type="ECO:0000256" key="1">
    <source>
        <dbReference type="ARBA" id="ARBA00005199"/>
    </source>
</evidence>
<dbReference type="InterPro" id="IPR006379">
    <property type="entry name" value="HAD-SF_hydro_IIB"/>
</dbReference>
<dbReference type="GO" id="GO:0004805">
    <property type="term" value="F:trehalose-phosphatase activity"/>
    <property type="evidence" value="ECO:0007669"/>
    <property type="project" value="UniProtKB-EC"/>
</dbReference>
<evidence type="ECO:0000313" key="6">
    <source>
        <dbReference type="Proteomes" id="UP000199664"/>
    </source>
</evidence>
<organism evidence="5 6">
    <name type="scientific">Bosea lupini</name>
    <dbReference type="NCBI Taxonomy" id="1036779"/>
    <lineage>
        <taxon>Bacteria</taxon>
        <taxon>Pseudomonadati</taxon>
        <taxon>Pseudomonadota</taxon>
        <taxon>Alphaproteobacteria</taxon>
        <taxon>Hyphomicrobiales</taxon>
        <taxon>Boseaceae</taxon>
        <taxon>Bosea</taxon>
    </lineage>
</organism>
<keyword evidence="3 4" id="KW-0378">Hydrolase</keyword>
<dbReference type="Pfam" id="PF02358">
    <property type="entry name" value="Trehalose_PPase"/>
    <property type="match status" value="1"/>
</dbReference>
<dbReference type="STRING" id="1036779.SAMN04515666_103592"/>
<keyword evidence="4" id="KW-0460">Magnesium</keyword>
<dbReference type="EC" id="3.1.3.12" evidence="4"/>
<comment type="cofactor">
    <cofactor evidence="4">
        <name>Mg(2+)</name>
        <dbReference type="ChEBI" id="CHEBI:18420"/>
    </cofactor>
</comment>
<dbReference type="Gene3D" id="3.40.50.1000">
    <property type="entry name" value="HAD superfamily/HAD-like"/>
    <property type="match status" value="1"/>
</dbReference>
<proteinExistence type="inferred from homology"/>
<comment type="similarity">
    <text evidence="2 4">Belongs to the trehalose phosphatase family.</text>
</comment>
<dbReference type="Proteomes" id="UP000199664">
    <property type="component" value="Unassembled WGS sequence"/>
</dbReference>
<gene>
    <name evidence="5" type="ORF">SAMN04515666_103592</name>
</gene>
<accession>A0A1H7PSY4</accession>
<dbReference type="Gene3D" id="3.30.70.1020">
    <property type="entry name" value="Trehalose-6-phosphate phosphatase related protein, domain 2"/>
    <property type="match status" value="1"/>
</dbReference>
<dbReference type="NCBIfam" id="TIGR01484">
    <property type="entry name" value="HAD-SF-IIB"/>
    <property type="match status" value="1"/>
</dbReference>
<comment type="catalytic activity">
    <reaction evidence="4">
        <text>alpha,alpha-trehalose 6-phosphate + H2O = alpha,alpha-trehalose + phosphate</text>
        <dbReference type="Rhea" id="RHEA:23420"/>
        <dbReference type="ChEBI" id="CHEBI:15377"/>
        <dbReference type="ChEBI" id="CHEBI:16551"/>
        <dbReference type="ChEBI" id="CHEBI:43474"/>
        <dbReference type="ChEBI" id="CHEBI:58429"/>
        <dbReference type="EC" id="3.1.3.12"/>
    </reaction>
</comment>
<evidence type="ECO:0000313" key="5">
    <source>
        <dbReference type="EMBL" id="SEL38696.1"/>
    </source>
</evidence>
<dbReference type="PANTHER" id="PTHR43768">
    <property type="entry name" value="TREHALOSE 6-PHOSPHATE PHOSPHATASE"/>
    <property type="match status" value="1"/>
</dbReference>
<dbReference type="CDD" id="cd01627">
    <property type="entry name" value="HAD_TPP"/>
    <property type="match status" value="1"/>
</dbReference>
<dbReference type="NCBIfam" id="TIGR00685">
    <property type="entry name" value="T6PP"/>
    <property type="match status" value="1"/>
</dbReference>
<evidence type="ECO:0000256" key="2">
    <source>
        <dbReference type="ARBA" id="ARBA00008770"/>
    </source>
</evidence>
<evidence type="ECO:0000256" key="3">
    <source>
        <dbReference type="ARBA" id="ARBA00022801"/>
    </source>
</evidence>
<dbReference type="InterPro" id="IPR023214">
    <property type="entry name" value="HAD_sf"/>
</dbReference>
<keyword evidence="4" id="KW-0479">Metal-binding</keyword>
<name>A0A1H7PSY4_9HYPH</name>
<dbReference type="SUPFAM" id="SSF56784">
    <property type="entry name" value="HAD-like"/>
    <property type="match status" value="1"/>
</dbReference>
<evidence type="ECO:0000256" key="4">
    <source>
        <dbReference type="RuleBase" id="RU361117"/>
    </source>
</evidence>
<dbReference type="GO" id="GO:0005992">
    <property type="term" value="P:trehalose biosynthetic process"/>
    <property type="evidence" value="ECO:0007669"/>
    <property type="project" value="UniProtKB-UniPathway"/>
</dbReference>
<reference evidence="6" key="1">
    <citation type="submission" date="2016-10" db="EMBL/GenBank/DDBJ databases">
        <authorList>
            <person name="Varghese N."/>
            <person name="Submissions S."/>
        </authorList>
    </citation>
    <scope>NUCLEOTIDE SEQUENCE [LARGE SCALE GENOMIC DNA]</scope>
    <source>
        <strain evidence="6">LMG 26383,CCUG 61248,R- 45681</strain>
    </source>
</reference>
<dbReference type="GO" id="GO:0046872">
    <property type="term" value="F:metal ion binding"/>
    <property type="evidence" value="ECO:0007669"/>
    <property type="project" value="UniProtKB-KW"/>
</dbReference>
<dbReference type="InterPro" id="IPR003337">
    <property type="entry name" value="Trehalose_PPase"/>
</dbReference>